<keyword evidence="2" id="KW-1185">Reference proteome</keyword>
<accession>A0A5D2F9P6</accession>
<name>A0A5D2F9P6_GOSDA</name>
<sequence>MDNNVWRLIDNNFGKLFPANLNALKSKPLIRACCCIISSVQSLSFCLAGAALSHANCFDCIICPFSIGHIVVTDKWANLDEYEGSYDWGILGEPTSSDLGAFVDNFVSPDLDNSFKNCKCPTQSFLRQIFYL</sequence>
<evidence type="ECO:0000313" key="2">
    <source>
        <dbReference type="Proteomes" id="UP000323506"/>
    </source>
</evidence>
<proteinExistence type="predicted"/>
<dbReference type="Proteomes" id="UP000323506">
    <property type="component" value="Chromosome A09"/>
</dbReference>
<dbReference type="EMBL" id="CM017696">
    <property type="protein sequence ID" value="TYH02013.1"/>
    <property type="molecule type" value="Genomic_DNA"/>
</dbReference>
<dbReference type="AlphaFoldDB" id="A0A5D2F9P6"/>
<organism evidence="1 2">
    <name type="scientific">Gossypium darwinii</name>
    <name type="common">Darwin's cotton</name>
    <name type="synonym">Gossypium barbadense var. darwinii</name>
    <dbReference type="NCBI Taxonomy" id="34276"/>
    <lineage>
        <taxon>Eukaryota</taxon>
        <taxon>Viridiplantae</taxon>
        <taxon>Streptophyta</taxon>
        <taxon>Embryophyta</taxon>
        <taxon>Tracheophyta</taxon>
        <taxon>Spermatophyta</taxon>
        <taxon>Magnoliopsida</taxon>
        <taxon>eudicotyledons</taxon>
        <taxon>Gunneridae</taxon>
        <taxon>Pentapetalae</taxon>
        <taxon>rosids</taxon>
        <taxon>malvids</taxon>
        <taxon>Malvales</taxon>
        <taxon>Malvaceae</taxon>
        <taxon>Malvoideae</taxon>
        <taxon>Gossypium</taxon>
    </lineage>
</organism>
<evidence type="ECO:0000313" key="1">
    <source>
        <dbReference type="EMBL" id="TYH02013.1"/>
    </source>
</evidence>
<protein>
    <submittedName>
        <fullName evidence="1">Uncharacterized protein</fullName>
    </submittedName>
</protein>
<reference evidence="1 2" key="1">
    <citation type="submission" date="2019-06" db="EMBL/GenBank/DDBJ databases">
        <title>WGS assembly of Gossypium darwinii.</title>
        <authorList>
            <person name="Chen Z.J."/>
            <person name="Sreedasyam A."/>
            <person name="Ando A."/>
            <person name="Song Q."/>
            <person name="De L."/>
            <person name="Hulse-Kemp A."/>
            <person name="Ding M."/>
            <person name="Ye W."/>
            <person name="Kirkbride R."/>
            <person name="Jenkins J."/>
            <person name="Plott C."/>
            <person name="Lovell J."/>
            <person name="Lin Y.-M."/>
            <person name="Vaughn R."/>
            <person name="Liu B."/>
            <person name="Li W."/>
            <person name="Simpson S."/>
            <person name="Scheffler B."/>
            <person name="Saski C."/>
            <person name="Grover C."/>
            <person name="Hu G."/>
            <person name="Conover J."/>
            <person name="Carlson J."/>
            <person name="Shu S."/>
            <person name="Boston L."/>
            <person name="Williams M."/>
            <person name="Peterson D."/>
            <person name="Mcgee K."/>
            <person name="Jones D."/>
            <person name="Wendel J."/>
            <person name="Stelly D."/>
            <person name="Grimwood J."/>
            <person name="Schmutz J."/>
        </authorList>
    </citation>
    <scope>NUCLEOTIDE SEQUENCE [LARGE SCALE GENOMIC DNA]</scope>
    <source>
        <strain evidence="1">1808015.09</strain>
    </source>
</reference>
<gene>
    <name evidence="1" type="ORF">ES288_A09G105000v1</name>
</gene>